<dbReference type="AlphaFoldDB" id="A0A256A497"/>
<dbReference type="EMBL" id="NOXX01000116">
    <property type="protein sequence ID" value="OYQ48677.1"/>
    <property type="molecule type" value="Genomic_DNA"/>
</dbReference>
<dbReference type="InterPro" id="IPR036782">
    <property type="entry name" value="NE0471-like_N"/>
</dbReference>
<organism evidence="1 2">
    <name type="scientific">Flavobacterium aurantiibacter</name>
    <dbReference type="NCBI Taxonomy" id="2023067"/>
    <lineage>
        <taxon>Bacteria</taxon>
        <taxon>Pseudomonadati</taxon>
        <taxon>Bacteroidota</taxon>
        <taxon>Flavobacteriia</taxon>
        <taxon>Flavobacteriales</taxon>
        <taxon>Flavobacteriaceae</taxon>
        <taxon>Flavobacterium</taxon>
    </lineage>
</organism>
<evidence type="ECO:0000313" key="2">
    <source>
        <dbReference type="Proteomes" id="UP000216035"/>
    </source>
</evidence>
<protein>
    <recommendedName>
        <fullName evidence="3">DUF2442 domain-containing protein</fullName>
    </recommendedName>
</protein>
<evidence type="ECO:0000313" key="1">
    <source>
        <dbReference type="EMBL" id="OYQ48677.1"/>
    </source>
</evidence>
<dbReference type="SUPFAM" id="SSF143880">
    <property type="entry name" value="NE0471 N-terminal domain-like"/>
    <property type="match status" value="1"/>
</dbReference>
<evidence type="ECO:0008006" key="3">
    <source>
        <dbReference type="Google" id="ProtNLM"/>
    </source>
</evidence>
<dbReference type="OrthoDB" id="9803723at2"/>
<accession>A0A256A497</accession>
<gene>
    <name evidence="1" type="ORF">CHX27_01965</name>
</gene>
<name>A0A256A497_9FLAO</name>
<keyword evidence="2" id="KW-1185">Reference proteome</keyword>
<dbReference type="Proteomes" id="UP000216035">
    <property type="component" value="Unassembled WGS sequence"/>
</dbReference>
<dbReference type="RefSeq" id="WP_094485092.1">
    <property type="nucleotide sequence ID" value="NZ_NOXX01000116.1"/>
</dbReference>
<sequence>MLKVTRIVEINQYTLTCEFDSGAVKKLDILPLIENQKHLNGVASLKNKTLFDQVAVGPMGEVFWPNIVNSKSGDVWNYDISPEYVFFHGSDID</sequence>
<proteinExistence type="predicted"/>
<comment type="caution">
    <text evidence="1">The sequence shown here is derived from an EMBL/GenBank/DDBJ whole genome shotgun (WGS) entry which is preliminary data.</text>
</comment>
<dbReference type="Gene3D" id="3.30.2020.10">
    <property type="entry name" value="NE0471-like N-terminal domain"/>
    <property type="match status" value="1"/>
</dbReference>
<reference evidence="1 2" key="1">
    <citation type="submission" date="2017-07" db="EMBL/GenBank/DDBJ databases">
        <title>Flavobacterium cyanobacteriorum sp. nov., isolated from cyanobacterial aggregates in a eutrophic lake.</title>
        <authorList>
            <person name="Cai H."/>
        </authorList>
    </citation>
    <scope>NUCLEOTIDE SEQUENCE [LARGE SCALE GENOMIC DNA]</scope>
    <source>
        <strain evidence="1 2">TH167</strain>
    </source>
</reference>